<comment type="caution">
    <text evidence="1">The sequence shown here is derived from an EMBL/GenBank/DDBJ whole genome shotgun (WGS) entry which is preliminary data.</text>
</comment>
<evidence type="ECO:0000313" key="1">
    <source>
        <dbReference type="EMBL" id="MFC4389114.1"/>
    </source>
</evidence>
<reference evidence="2" key="1">
    <citation type="journal article" date="2019" name="Int. J. Syst. Evol. Microbiol.">
        <title>The Global Catalogue of Microorganisms (GCM) 10K type strain sequencing project: providing services to taxonomists for standard genome sequencing and annotation.</title>
        <authorList>
            <consortium name="The Broad Institute Genomics Platform"/>
            <consortium name="The Broad Institute Genome Sequencing Center for Infectious Disease"/>
            <person name="Wu L."/>
            <person name="Ma J."/>
        </authorList>
    </citation>
    <scope>NUCLEOTIDE SEQUENCE [LARGE SCALE GENOMIC DNA]</scope>
    <source>
        <strain evidence="2">KACC 14058</strain>
    </source>
</reference>
<evidence type="ECO:0000313" key="2">
    <source>
        <dbReference type="Proteomes" id="UP001595880"/>
    </source>
</evidence>
<protein>
    <recommendedName>
        <fullName evidence="3">Phage protein</fullName>
    </recommendedName>
</protein>
<sequence>MMTYTINNKELEQNFLERDHKNVAKEIAAYNYCAAQAINRATKGKLGEAESFWRDAFASLREISRMAEYKKNNAELHSVVNQLREAGILCDVVRRSR</sequence>
<proteinExistence type="predicted"/>
<dbReference type="EMBL" id="JBHSDV010000006">
    <property type="protein sequence ID" value="MFC4389114.1"/>
    <property type="molecule type" value="Genomic_DNA"/>
</dbReference>
<keyword evidence="2" id="KW-1185">Reference proteome</keyword>
<gene>
    <name evidence="1" type="ORF">ACFOZ1_15135</name>
</gene>
<organism evidence="1 2">
    <name type="scientific">Gracilibacillus marinus</name>
    <dbReference type="NCBI Taxonomy" id="630535"/>
    <lineage>
        <taxon>Bacteria</taxon>
        <taxon>Bacillati</taxon>
        <taxon>Bacillota</taxon>
        <taxon>Bacilli</taxon>
        <taxon>Bacillales</taxon>
        <taxon>Bacillaceae</taxon>
        <taxon>Gracilibacillus</taxon>
    </lineage>
</organism>
<evidence type="ECO:0008006" key="3">
    <source>
        <dbReference type="Google" id="ProtNLM"/>
    </source>
</evidence>
<name>A0ABV8VX79_9BACI</name>
<dbReference type="Proteomes" id="UP001595880">
    <property type="component" value="Unassembled WGS sequence"/>
</dbReference>
<accession>A0ABV8VX79</accession>